<evidence type="ECO:0000256" key="1">
    <source>
        <dbReference type="SAM" id="MobiDB-lite"/>
    </source>
</evidence>
<gene>
    <name evidence="2" type="ORF">PACLA_8A014431</name>
</gene>
<evidence type="ECO:0000313" key="3">
    <source>
        <dbReference type="Proteomes" id="UP001152795"/>
    </source>
</evidence>
<keyword evidence="3" id="KW-1185">Reference proteome</keyword>
<dbReference type="AlphaFoldDB" id="A0A7D9ICG3"/>
<feature type="region of interest" description="Disordered" evidence="1">
    <location>
        <begin position="147"/>
        <end position="174"/>
    </location>
</feature>
<feature type="compositionally biased region" description="Basic and acidic residues" evidence="1">
    <location>
        <begin position="154"/>
        <end position="174"/>
    </location>
</feature>
<dbReference type="EMBL" id="CACRXK020005255">
    <property type="protein sequence ID" value="CAB4005637.1"/>
    <property type="molecule type" value="Genomic_DNA"/>
</dbReference>
<comment type="caution">
    <text evidence="2">The sequence shown here is derived from an EMBL/GenBank/DDBJ whole genome shotgun (WGS) entry which is preliminary data.</text>
</comment>
<evidence type="ECO:0000313" key="2">
    <source>
        <dbReference type="EMBL" id="CAB4005637.1"/>
    </source>
</evidence>
<protein>
    <submittedName>
        <fullName evidence="2">Uncharacterized protein</fullName>
    </submittedName>
</protein>
<dbReference type="Proteomes" id="UP001152795">
    <property type="component" value="Unassembled WGS sequence"/>
</dbReference>
<name>A0A7D9ICG3_PARCT</name>
<organism evidence="2 3">
    <name type="scientific">Paramuricea clavata</name>
    <name type="common">Red gorgonian</name>
    <name type="synonym">Violescent sea-whip</name>
    <dbReference type="NCBI Taxonomy" id="317549"/>
    <lineage>
        <taxon>Eukaryota</taxon>
        <taxon>Metazoa</taxon>
        <taxon>Cnidaria</taxon>
        <taxon>Anthozoa</taxon>
        <taxon>Octocorallia</taxon>
        <taxon>Malacalcyonacea</taxon>
        <taxon>Plexauridae</taxon>
        <taxon>Paramuricea</taxon>
    </lineage>
</organism>
<reference evidence="2" key="1">
    <citation type="submission" date="2020-04" db="EMBL/GenBank/DDBJ databases">
        <authorList>
            <person name="Alioto T."/>
            <person name="Alioto T."/>
            <person name="Gomez Garrido J."/>
        </authorList>
    </citation>
    <scope>NUCLEOTIDE SEQUENCE</scope>
    <source>
        <strain evidence="2">A484AB</strain>
    </source>
</reference>
<sequence length="195" mass="22050">MAIFSGNSDEIKVHIDRITLCVLENLALNGNKLKWTNDLQRLKHFIEEIVGIKGKCLRLVVAQAKVAEDLAVKLKEAITKAIEDAENLAKHKDGASEVETSNFKHTGESLPKEPVSCSFRELIEDVERVKLDMVKMKKKINAKLEAISNSAANEKPKENPKEDKSRQEIAHHEQTIQELQSKITLLTKLYNKKLE</sequence>
<proteinExistence type="predicted"/>
<accession>A0A7D9ICG3</accession>